<accession>A0A9P6U6W4</accession>
<feature type="compositionally biased region" description="Basic and acidic residues" evidence="1">
    <location>
        <begin position="278"/>
        <end position="287"/>
    </location>
</feature>
<dbReference type="OrthoDB" id="10407206at2759"/>
<organism evidence="2 3">
    <name type="scientific">Mortierella polycephala</name>
    <dbReference type="NCBI Taxonomy" id="41804"/>
    <lineage>
        <taxon>Eukaryota</taxon>
        <taxon>Fungi</taxon>
        <taxon>Fungi incertae sedis</taxon>
        <taxon>Mucoromycota</taxon>
        <taxon>Mortierellomycotina</taxon>
        <taxon>Mortierellomycetes</taxon>
        <taxon>Mortierellales</taxon>
        <taxon>Mortierellaceae</taxon>
        <taxon>Mortierella</taxon>
    </lineage>
</organism>
<reference evidence="2" key="1">
    <citation type="journal article" date="2020" name="Fungal Divers.">
        <title>Resolving the Mortierellaceae phylogeny through synthesis of multi-gene phylogenetics and phylogenomics.</title>
        <authorList>
            <person name="Vandepol N."/>
            <person name="Liber J."/>
            <person name="Desiro A."/>
            <person name="Na H."/>
            <person name="Kennedy M."/>
            <person name="Barry K."/>
            <person name="Grigoriev I.V."/>
            <person name="Miller A.N."/>
            <person name="O'Donnell K."/>
            <person name="Stajich J.E."/>
            <person name="Bonito G."/>
        </authorList>
    </citation>
    <scope>NUCLEOTIDE SEQUENCE</scope>
    <source>
        <strain evidence="2">KOD948</strain>
    </source>
</reference>
<feature type="compositionally biased region" description="Basic and acidic residues" evidence="1">
    <location>
        <begin position="258"/>
        <end position="269"/>
    </location>
</feature>
<evidence type="ECO:0000256" key="1">
    <source>
        <dbReference type="SAM" id="MobiDB-lite"/>
    </source>
</evidence>
<dbReference type="Proteomes" id="UP000726737">
    <property type="component" value="Unassembled WGS sequence"/>
</dbReference>
<feature type="compositionally biased region" description="Polar residues" evidence="1">
    <location>
        <begin position="1"/>
        <end position="25"/>
    </location>
</feature>
<feature type="compositionally biased region" description="Low complexity" evidence="1">
    <location>
        <begin position="101"/>
        <end position="114"/>
    </location>
</feature>
<gene>
    <name evidence="2" type="ORF">BG011_000613</name>
</gene>
<feature type="compositionally biased region" description="Low complexity" evidence="1">
    <location>
        <begin position="548"/>
        <end position="569"/>
    </location>
</feature>
<feature type="region of interest" description="Disordered" evidence="1">
    <location>
        <begin position="254"/>
        <end position="294"/>
    </location>
</feature>
<feature type="compositionally biased region" description="Low complexity" evidence="1">
    <location>
        <begin position="44"/>
        <end position="61"/>
    </location>
</feature>
<evidence type="ECO:0000313" key="3">
    <source>
        <dbReference type="Proteomes" id="UP000726737"/>
    </source>
</evidence>
<keyword evidence="3" id="KW-1185">Reference proteome</keyword>
<dbReference type="AlphaFoldDB" id="A0A9P6U6W4"/>
<feature type="region of interest" description="Disordered" evidence="1">
    <location>
        <begin position="1"/>
        <end position="67"/>
    </location>
</feature>
<sequence>MTRPRSSPASFYSNAQQHLQQNQADSQEESQFDGANTLARSSTEEFTSTFTSATPTTSASTPSPPRNIIGSVLTPKFPSASWFPFSSPFGPLQLRFMTSLTSSSRSDPSPGSLDANTPASAATGLSTATKRTQSGLSKVYYNRGSVASGTNAEAVSGSGVGYGRGKSIIGIGGGRVVHPRNPHGPQSSKNCPTTASVRNLDRCLLQYDDKIRQGLKRAVEVTLPQLFERYSETVQKLGEEIGQRQMRIVGSMTLPNVRLREHERGHESNTEDEDEDELGKAEARHGDGGGGPEIQKKESLVIEEGQHHRGAELAHVQTDDAKNEAKDGKDQTNTDEENQAPKDWTLDPGDVMHLDIVDNNGENFTTPTDDNPWSDNYDSNQHSPKRMRAHVPMFVSLQEEQPASPSKHAMDNSYIADMQVDLGISNNITLDLMCRQNMNAMDTMVAHTSDREESRADSDIDKDAERTHRRDITTTTNSATQTSPVLLEHLRASGVAEETRASSKTMRAMYWSGQVRMNIYMLLDCCMDVKLYVGQQSVAASGSVPYQSSPASTTSTESPPSSTSDSSYASVAEMKRMQKLKSLIQEGDVALGKMESENAKRADILKRKEMATSKAISSDSSSMQCTAMDEELKLLDEKQLFRLWFLARELEMDCVQLLQMTRDVLG</sequence>
<feature type="compositionally biased region" description="Low complexity" evidence="1">
    <location>
        <begin position="473"/>
        <end position="482"/>
    </location>
</feature>
<feature type="compositionally biased region" description="Basic and acidic residues" evidence="1">
    <location>
        <begin position="314"/>
        <end position="332"/>
    </location>
</feature>
<feature type="region of interest" description="Disordered" evidence="1">
    <location>
        <begin position="446"/>
        <end position="482"/>
    </location>
</feature>
<feature type="compositionally biased region" description="Basic and acidic residues" evidence="1">
    <location>
        <begin position="448"/>
        <end position="472"/>
    </location>
</feature>
<comment type="caution">
    <text evidence="2">The sequence shown here is derived from an EMBL/GenBank/DDBJ whole genome shotgun (WGS) entry which is preliminary data.</text>
</comment>
<feature type="region of interest" description="Disordered" evidence="1">
    <location>
        <begin position="101"/>
        <end position="128"/>
    </location>
</feature>
<feature type="region of interest" description="Disordered" evidence="1">
    <location>
        <begin position="173"/>
        <end position="194"/>
    </location>
</feature>
<name>A0A9P6U6W4_9FUNG</name>
<feature type="region of interest" description="Disordered" evidence="1">
    <location>
        <begin position="542"/>
        <end position="569"/>
    </location>
</feature>
<protein>
    <submittedName>
        <fullName evidence="2">Uncharacterized protein</fullName>
    </submittedName>
</protein>
<feature type="compositionally biased region" description="Polar residues" evidence="1">
    <location>
        <begin position="115"/>
        <end position="128"/>
    </location>
</feature>
<evidence type="ECO:0000313" key="2">
    <source>
        <dbReference type="EMBL" id="KAG0261850.1"/>
    </source>
</evidence>
<feature type="region of interest" description="Disordered" evidence="1">
    <location>
        <begin position="314"/>
        <end position="349"/>
    </location>
</feature>
<proteinExistence type="predicted"/>
<feature type="region of interest" description="Disordered" evidence="1">
    <location>
        <begin position="361"/>
        <end position="383"/>
    </location>
</feature>
<feature type="compositionally biased region" description="Polar residues" evidence="1">
    <location>
        <begin position="361"/>
        <end position="382"/>
    </location>
</feature>
<dbReference type="EMBL" id="JAAAJA010000113">
    <property type="protein sequence ID" value="KAG0261850.1"/>
    <property type="molecule type" value="Genomic_DNA"/>
</dbReference>
<feature type="compositionally biased region" description="Polar residues" evidence="1">
    <location>
        <begin position="184"/>
        <end position="194"/>
    </location>
</feature>